<organism evidence="2 3">
    <name type="scientific">Ilex paraguariensis</name>
    <name type="common">yerba mate</name>
    <dbReference type="NCBI Taxonomy" id="185542"/>
    <lineage>
        <taxon>Eukaryota</taxon>
        <taxon>Viridiplantae</taxon>
        <taxon>Streptophyta</taxon>
        <taxon>Embryophyta</taxon>
        <taxon>Tracheophyta</taxon>
        <taxon>Spermatophyta</taxon>
        <taxon>Magnoliopsida</taxon>
        <taxon>eudicotyledons</taxon>
        <taxon>Gunneridae</taxon>
        <taxon>Pentapetalae</taxon>
        <taxon>asterids</taxon>
        <taxon>campanulids</taxon>
        <taxon>Aquifoliales</taxon>
        <taxon>Aquifoliaceae</taxon>
        <taxon>Ilex</taxon>
    </lineage>
</organism>
<evidence type="ECO:0000256" key="1">
    <source>
        <dbReference type="SAM" id="MobiDB-lite"/>
    </source>
</evidence>
<feature type="region of interest" description="Disordered" evidence="1">
    <location>
        <begin position="258"/>
        <end position="293"/>
    </location>
</feature>
<dbReference type="EMBL" id="CAUOFW020003893">
    <property type="protein sequence ID" value="CAK9162561.1"/>
    <property type="molecule type" value="Genomic_DNA"/>
</dbReference>
<dbReference type="PANTHER" id="PTHR37187">
    <property type="entry name" value="EXPRESSED PROTEIN"/>
    <property type="match status" value="1"/>
</dbReference>
<keyword evidence="3" id="KW-1185">Reference proteome</keyword>
<comment type="caution">
    <text evidence="2">The sequence shown here is derived from an EMBL/GenBank/DDBJ whole genome shotgun (WGS) entry which is preliminary data.</text>
</comment>
<dbReference type="AlphaFoldDB" id="A0ABC8SZE5"/>
<protein>
    <submittedName>
        <fullName evidence="2">Uncharacterized protein</fullName>
    </submittedName>
</protein>
<evidence type="ECO:0000313" key="2">
    <source>
        <dbReference type="EMBL" id="CAK9162561.1"/>
    </source>
</evidence>
<feature type="compositionally biased region" description="Basic and acidic residues" evidence="1">
    <location>
        <begin position="267"/>
        <end position="276"/>
    </location>
</feature>
<feature type="compositionally biased region" description="Basic and acidic residues" evidence="1">
    <location>
        <begin position="27"/>
        <end position="41"/>
    </location>
</feature>
<evidence type="ECO:0000313" key="3">
    <source>
        <dbReference type="Proteomes" id="UP001642360"/>
    </source>
</evidence>
<reference evidence="2 3" key="1">
    <citation type="submission" date="2024-02" db="EMBL/GenBank/DDBJ databases">
        <authorList>
            <person name="Vignale AGUSTIN F."/>
            <person name="Sosa J E."/>
            <person name="Modenutti C."/>
        </authorList>
    </citation>
    <scope>NUCLEOTIDE SEQUENCE [LARGE SCALE GENOMIC DNA]</scope>
</reference>
<gene>
    <name evidence="2" type="ORF">ILEXP_LOCUS31433</name>
</gene>
<accession>A0ABC8SZE5</accession>
<feature type="compositionally biased region" description="Basic residues" evidence="1">
    <location>
        <begin position="1"/>
        <end position="17"/>
    </location>
</feature>
<name>A0ABC8SZE5_9AQUA</name>
<sequence>MPSGAKKRKAAKKKKEKKANNTSSVTHGDDDLKHHDEKESDGGEVSSPASQDHHNHQHPFTEGEEEEVEKREIKVEGVVQIDREAKSAHESESKDIRIEYAEAAHEKHTSSSSSSSSSDDESHVEKAVVVETAPFVDAVSKVVTHSVPVGNTCNSVVDNAPVVATERVSLLEEVAHINESASVTSDVDEPGLEENGEKKLPQLEENVGVSIVAIDLESQGKENEVVSTSDGISVASLDARGLAAQENDNKMLVSYNAPGADTSNGAEHLKDPKVPECSDIQPQGDSAPRPVQTTSWNSCCGLFELLTGSNS</sequence>
<feature type="region of interest" description="Disordered" evidence="1">
    <location>
        <begin position="1"/>
        <end position="123"/>
    </location>
</feature>
<dbReference type="PANTHER" id="PTHR37187:SF19">
    <property type="entry name" value="(RAPE) HYPOTHETICAL PROTEIN"/>
    <property type="match status" value="1"/>
</dbReference>
<dbReference type="Proteomes" id="UP001642360">
    <property type="component" value="Unassembled WGS sequence"/>
</dbReference>
<proteinExistence type="predicted"/>
<feature type="compositionally biased region" description="Basic and acidic residues" evidence="1">
    <location>
        <begin position="68"/>
        <end position="109"/>
    </location>
</feature>